<name>A0A1X0QCR5_9MICR</name>
<dbReference type="EMBL" id="LVKB01000018">
    <property type="protein sequence ID" value="ORD97576.1"/>
    <property type="molecule type" value="Genomic_DNA"/>
</dbReference>
<dbReference type="VEuPathDB" id="MicrosporidiaDB:HERIO_588"/>
<dbReference type="VEuPathDB" id="MicrosporidiaDB:A0H76_2494"/>
<protein>
    <submittedName>
        <fullName evidence="1">Uncharacterized protein</fullName>
    </submittedName>
</protein>
<proteinExistence type="predicted"/>
<sequence>MGYANQSVGYTGGNYQSDNLTTKKNSLFFNAVILVDGNQYELEDVIGDKVKTRNGREFSFDKITTVQPLKFGNAVILRGENAGIEGVFLKTKEENNIQYGQIKTTEDVTYWSKLSEITKK</sequence>
<gene>
    <name evidence="1" type="ORF">HERIO_588</name>
</gene>
<dbReference type="AlphaFoldDB" id="A0A1X0QCR5"/>
<reference evidence="1 2" key="1">
    <citation type="journal article" date="2017" name="Environ. Microbiol.">
        <title>Decay of the glycolytic pathway and adaptation to intranuclear parasitism within Enterocytozoonidae microsporidia.</title>
        <authorList>
            <person name="Wiredu Boakye D."/>
            <person name="Jaroenlak P."/>
            <person name="Prachumwat A."/>
            <person name="Williams T.A."/>
            <person name="Bateman K.S."/>
            <person name="Itsathitphaisarn O."/>
            <person name="Sritunyalucksana K."/>
            <person name="Paszkiewicz K.H."/>
            <person name="Moore K.A."/>
            <person name="Stentiford G.D."/>
            <person name="Williams B.A."/>
        </authorList>
    </citation>
    <scope>NUCLEOTIDE SEQUENCE [LARGE SCALE GENOMIC DNA]</scope>
    <source>
        <strain evidence="1 2">GB1</strain>
    </source>
</reference>
<dbReference type="Proteomes" id="UP000192356">
    <property type="component" value="Unassembled WGS sequence"/>
</dbReference>
<comment type="caution">
    <text evidence="1">The sequence shown here is derived from an EMBL/GenBank/DDBJ whole genome shotgun (WGS) entry which is preliminary data.</text>
</comment>
<accession>A0A1X0QCR5</accession>
<evidence type="ECO:0000313" key="1">
    <source>
        <dbReference type="EMBL" id="ORD97576.1"/>
    </source>
</evidence>
<evidence type="ECO:0000313" key="2">
    <source>
        <dbReference type="Proteomes" id="UP000192356"/>
    </source>
</evidence>
<keyword evidence="2" id="KW-1185">Reference proteome</keyword>
<organism evidence="1 2">
    <name type="scientific">Hepatospora eriocheir</name>
    <dbReference type="NCBI Taxonomy" id="1081669"/>
    <lineage>
        <taxon>Eukaryota</taxon>
        <taxon>Fungi</taxon>
        <taxon>Fungi incertae sedis</taxon>
        <taxon>Microsporidia</taxon>
        <taxon>Hepatosporidae</taxon>
        <taxon>Hepatospora</taxon>
    </lineage>
</organism>